<reference evidence="11 12" key="1">
    <citation type="submission" date="2024-03" db="EMBL/GenBank/DDBJ databases">
        <title>Two novel Raoultella species associated with bleeding cankers of broadleaf hosts, Raoultella scottia sp. nov. and Raoultella lignicola sp. nov.</title>
        <authorList>
            <person name="Brady C.L."/>
        </authorList>
    </citation>
    <scope>NUCLEOTIDE SEQUENCE [LARGE SCALE GENOMIC DNA]</scope>
    <source>
        <strain evidence="11 12">BAC 10a-01-01</strain>
    </source>
</reference>
<feature type="transmembrane region" description="Helical" evidence="9">
    <location>
        <begin position="66"/>
        <end position="89"/>
    </location>
</feature>
<keyword evidence="12" id="KW-1185">Reference proteome</keyword>
<dbReference type="InterPro" id="IPR011701">
    <property type="entry name" value="MFS"/>
</dbReference>
<evidence type="ECO:0000256" key="2">
    <source>
        <dbReference type="ARBA" id="ARBA00008240"/>
    </source>
</evidence>
<comment type="subcellular location">
    <subcellularLocation>
        <location evidence="1">Cell membrane</location>
        <topology evidence="1">Multi-pass membrane protein</topology>
    </subcellularLocation>
</comment>
<feature type="transmembrane region" description="Helical" evidence="9">
    <location>
        <begin position="131"/>
        <end position="156"/>
    </location>
</feature>
<feature type="transmembrane region" description="Helical" evidence="9">
    <location>
        <begin position="416"/>
        <end position="434"/>
    </location>
</feature>
<keyword evidence="5 9" id="KW-0812">Transmembrane</keyword>
<evidence type="ECO:0000256" key="3">
    <source>
        <dbReference type="ARBA" id="ARBA00022448"/>
    </source>
</evidence>
<feature type="transmembrane region" description="Helical" evidence="9">
    <location>
        <begin position="376"/>
        <end position="396"/>
    </location>
</feature>
<dbReference type="PANTHER" id="PTHR43528:SF1">
    <property type="entry name" value="ALPHA-KETOGLUTARATE PERMEASE"/>
    <property type="match status" value="1"/>
</dbReference>
<feature type="transmembrane region" description="Helical" evidence="9">
    <location>
        <begin position="101"/>
        <end position="119"/>
    </location>
</feature>
<dbReference type="Proteomes" id="UP001334005">
    <property type="component" value="Unassembled WGS sequence"/>
</dbReference>
<evidence type="ECO:0000256" key="5">
    <source>
        <dbReference type="ARBA" id="ARBA00022692"/>
    </source>
</evidence>
<evidence type="ECO:0000256" key="4">
    <source>
        <dbReference type="ARBA" id="ARBA00022475"/>
    </source>
</evidence>
<feature type="transmembrane region" description="Helical" evidence="9">
    <location>
        <begin position="320"/>
        <end position="339"/>
    </location>
</feature>
<dbReference type="InterPro" id="IPR051084">
    <property type="entry name" value="H+-coupled_symporters"/>
</dbReference>
<evidence type="ECO:0000256" key="6">
    <source>
        <dbReference type="ARBA" id="ARBA00022847"/>
    </source>
</evidence>
<proteinExistence type="inferred from homology"/>
<evidence type="ECO:0000259" key="10">
    <source>
        <dbReference type="PROSITE" id="PS50850"/>
    </source>
</evidence>
<dbReference type="PROSITE" id="PS00217">
    <property type="entry name" value="SUGAR_TRANSPORT_2"/>
    <property type="match status" value="1"/>
</dbReference>
<evidence type="ECO:0000256" key="9">
    <source>
        <dbReference type="SAM" id="Phobius"/>
    </source>
</evidence>
<dbReference type="SUPFAM" id="SSF103473">
    <property type="entry name" value="MFS general substrate transporter"/>
    <property type="match status" value="1"/>
</dbReference>
<keyword evidence="8 9" id="KW-0472">Membrane</keyword>
<dbReference type="Pfam" id="PF07690">
    <property type="entry name" value="MFS_1"/>
    <property type="match status" value="1"/>
</dbReference>
<feature type="transmembrane region" description="Helical" evidence="9">
    <location>
        <begin position="292"/>
        <end position="313"/>
    </location>
</feature>
<dbReference type="InterPro" id="IPR005829">
    <property type="entry name" value="Sugar_transporter_CS"/>
</dbReference>
<dbReference type="Gene3D" id="1.20.1250.20">
    <property type="entry name" value="MFS general substrate transporter like domains"/>
    <property type="match status" value="1"/>
</dbReference>
<comment type="caution">
    <text evidence="11">The sequence shown here is derived from an EMBL/GenBank/DDBJ whole genome shotgun (WGS) entry which is preliminary data.</text>
</comment>
<evidence type="ECO:0000256" key="7">
    <source>
        <dbReference type="ARBA" id="ARBA00022989"/>
    </source>
</evidence>
<name>A0ABU8YZG5_9ENTR</name>
<organism evidence="11 12">
    <name type="scientific">Raoultella scottii</name>
    <dbReference type="NCBI Taxonomy" id="3040937"/>
    <lineage>
        <taxon>Bacteria</taxon>
        <taxon>Pseudomonadati</taxon>
        <taxon>Pseudomonadota</taxon>
        <taxon>Gammaproteobacteria</taxon>
        <taxon>Enterobacterales</taxon>
        <taxon>Enterobacteriaceae</taxon>
        <taxon>Klebsiella/Raoultella group</taxon>
        <taxon>Raoultella</taxon>
    </lineage>
</organism>
<evidence type="ECO:0000313" key="11">
    <source>
        <dbReference type="EMBL" id="MEK0246582.1"/>
    </source>
</evidence>
<feature type="transmembrane region" description="Helical" evidence="9">
    <location>
        <begin position="201"/>
        <end position="222"/>
    </location>
</feature>
<dbReference type="RefSeq" id="WP_331833353.1">
    <property type="nucleotide sequence ID" value="NZ_JARXNH020000020.1"/>
</dbReference>
<feature type="transmembrane region" description="Helical" evidence="9">
    <location>
        <begin position="165"/>
        <end position="189"/>
    </location>
</feature>
<dbReference type="InterPro" id="IPR020846">
    <property type="entry name" value="MFS_dom"/>
</dbReference>
<feature type="domain" description="Major facilitator superfamily (MFS) profile" evidence="10">
    <location>
        <begin position="29"/>
        <end position="439"/>
    </location>
</feature>
<evidence type="ECO:0000256" key="8">
    <source>
        <dbReference type="ARBA" id="ARBA00023136"/>
    </source>
</evidence>
<accession>A0ABU8YZG5</accession>
<dbReference type="EMBL" id="JARXNH020000020">
    <property type="protein sequence ID" value="MEK0246582.1"/>
    <property type="molecule type" value="Genomic_DNA"/>
</dbReference>
<feature type="transmembrane region" description="Helical" evidence="9">
    <location>
        <begin position="41"/>
        <end position="60"/>
    </location>
</feature>
<dbReference type="PROSITE" id="PS50850">
    <property type="entry name" value="MFS"/>
    <property type="match status" value="1"/>
</dbReference>
<keyword evidence="7 9" id="KW-1133">Transmembrane helix</keyword>
<dbReference type="PROSITE" id="PS00216">
    <property type="entry name" value="SUGAR_TRANSPORT_1"/>
    <property type="match status" value="1"/>
</dbReference>
<protein>
    <submittedName>
        <fullName evidence="11">MFS transporter</fullName>
    </submittedName>
</protein>
<keyword evidence="6" id="KW-0769">Symport</keyword>
<comment type="similarity">
    <text evidence="2">Belongs to the major facilitator superfamily. Metabolite:H+ Symporter (MHS) family (TC 2.A.1.6) family.</text>
</comment>
<dbReference type="PANTHER" id="PTHR43528">
    <property type="entry name" value="ALPHA-KETOGLUTARATE PERMEASE"/>
    <property type="match status" value="1"/>
</dbReference>
<dbReference type="InterPro" id="IPR036259">
    <property type="entry name" value="MFS_trans_sf"/>
</dbReference>
<evidence type="ECO:0000313" key="12">
    <source>
        <dbReference type="Proteomes" id="UP001334005"/>
    </source>
</evidence>
<sequence>MNRVVPTDVSFVSVSERDIAATNKIARKAVRAAMIGNFVEWFDYGIFGYMAPVIATIFFPSEDRTAALMMTYAVLAMTLFFRPLGGIYFGRMADKLGRKKVLATTILIMAAATGAVGLLPTHAQLGTLAPVLLILCRLVQGFAAGGEYAGAVTFVVEYGPPKKRAFYASFVGVSVFLGLFAGSGLVGYLSHALPSESLTSWGWRIPFLLSIPVGAIGFYIRMKLEDTPEFKKVLQTGNVESAPLRDALSTQWRNMGIFFSFAICNAVASYLFSSYLTTYLIEVANHTKPDALFSNSIALVVLCCILPAGGLLADRYGRKPMILTASIFAAIIAVPAFIIAGMSGFGVVVIAQLLFMMIFFFITPSVTVSMAEMFPASVRVTAGAISYNLAFTLFGGTTPFISTALVEFTGNKLAPAYYLVGVALFTTVAVALFYRERSGASPELDEKEYISGWPNNEL</sequence>
<evidence type="ECO:0000256" key="1">
    <source>
        <dbReference type="ARBA" id="ARBA00004651"/>
    </source>
</evidence>
<gene>
    <name evidence="11" type="ORF">QFI66_000205</name>
</gene>
<feature type="transmembrane region" description="Helical" evidence="9">
    <location>
        <begin position="345"/>
        <end position="364"/>
    </location>
</feature>
<feature type="transmembrane region" description="Helical" evidence="9">
    <location>
        <begin position="255"/>
        <end position="272"/>
    </location>
</feature>
<keyword evidence="3" id="KW-0813">Transport</keyword>
<keyword evidence="4" id="KW-1003">Cell membrane</keyword>